<name>A0A1B1P8U8_9CAUD</name>
<reference evidence="1 2" key="1">
    <citation type="submission" date="2016-05" db="EMBL/GenBank/DDBJ databases">
        <title>Complete genome sequence of Klebsiella pneumoniae bacteriophage vB_KpnM_KpV477.</title>
        <authorList>
            <person name="Komisarova E.V."/>
            <person name="Krasilnikova V.M."/>
            <person name="Kislichkina A.A."/>
            <person name="Bogun A.G."/>
            <person name="Volozhantsev N.V."/>
        </authorList>
    </citation>
    <scope>NUCLEOTIDE SEQUENCE [LARGE SCALE GENOMIC DNA]</scope>
</reference>
<dbReference type="OrthoDB" id="20819at10239"/>
<organism evidence="1 2">
    <name type="scientific">Klebsiella phage vB_KpnM_KpV477</name>
    <dbReference type="NCBI Taxonomy" id="1852625"/>
    <lineage>
        <taxon>Viruses</taxon>
        <taxon>Duplodnaviria</taxon>
        <taxon>Heunggongvirae</taxon>
        <taxon>Uroviricota</taxon>
        <taxon>Caudoviricetes</taxon>
        <taxon>Pantevenvirales</taxon>
        <taxon>Straboviridae</taxon>
        <taxon>Tevenvirinae</taxon>
        <taxon>Jiaodavirus</taxon>
        <taxon>Jiaodavirus kpv477</taxon>
    </lineage>
</organism>
<accession>A0A1B1P8U8</accession>
<evidence type="ECO:0000313" key="1">
    <source>
        <dbReference type="EMBL" id="ANT40529.2"/>
    </source>
</evidence>
<dbReference type="RefSeq" id="YP_009288768.2">
    <property type="nucleotide sequence ID" value="NC_031087.1"/>
</dbReference>
<dbReference type="EMBL" id="KX258185">
    <property type="protein sequence ID" value="ANT40529.2"/>
    <property type="molecule type" value="Genomic_DNA"/>
</dbReference>
<sequence>MQRPNMNTYKIIFSRFIDGECRPGDALHYTLISAPNEYQAVFHHGQTNGVAFPEQNVEDIIREVVKV</sequence>
<protein>
    <submittedName>
        <fullName evidence="1">Uncharacterized protein</fullName>
    </submittedName>
</protein>
<gene>
    <name evidence="1" type="ORF">kpv477_092</name>
</gene>
<dbReference type="GeneID" id="29067054"/>
<keyword evidence="2" id="KW-1185">Reference proteome</keyword>
<evidence type="ECO:0000313" key="2">
    <source>
        <dbReference type="Proteomes" id="UP000202533"/>
    </source>
</evidence>
<dbReference type="KEGG" id="vg:29067054"/>
<dbReference type="Proteomes" id="UP000202533">
    <property type="component" value="Segment"/>
</dbReference>
<proteinExistence type="predicted"/>